<accession>A0ABD1V6S0</accession>
<gene>
    <name evidence="1" type="ORF">Adt_06350</name>
</gene>
<sequence length="141" mass="15822">MLQPAQCISCCPKRKLNSFLPSTSHFFKSESRSSLEFEFCSRLSPNGLSGNRSMSYADELFLNGKIRPMKLSSHLKILRVLVPLVDLREGGDELGEADSTSTRGRDLGMRNTRYAHRKIISMSPFHIGPTMPSLKEMTILS</sequence>
<proteinExistence type="predicted"/>
<dbReference type="Pfam" id="PF07816">
    <property type="entry name" value="DUF1645"/>
    <property type="match status" value="1"/>
</dbReference>
<dbReference type="Proteomes" id="UP001604336">
    <property type="component" value="Unassembled WGS sequence"/>
</dbReference>
<dbReference type="EMBL" id="JBFOLK010000002">
    <property type="protein sequence ID" value="KAL2532999.1"/>
    <property type="molecule type" value="Genomic_DNA"/>
</dbReference>
<evidence type="ECO:0000313" key="2">
    <source>
        <dbReference type="Proteomes" id="UP001604336"/>
    </source>
</evidence>
<dbReference type="AlphaFoldDB" id="A0ABD1V6S0"/>
<name>A0ABD1V6S0_9LAMI</name>
<comment type="caution">
    <text evidence="1">The sequence shown here is derived from an EMBL/GenBank/DDBJ whole genome shotgun (WGS) entry which is preliminary data.</text>
</comment>
<dbReference type="InterPro" id="IPR012442">
    <property type="entry name" value="DUF1645_plant"/>
</dbReference>
<keyword evidence="2" id="KW-1185">Reference proteome</keyword>
<protein>
    <submittedName>
        <fullName evidence="1">Uncharacterized protein</fullName>
    </submittedName>
</protein>
<organism evidence="1 2">
    <name type="scientific">Abeliophyllum distichum</name>
    <dbReference type="NCBI Taxonomy" id="126358"/>
    <lineage>
        <taxon>Eukaryota</taxon>
        <taxon>Viridiplantae</taxon>
        <taxon>Streptophyta</taxon>
        <taxon>Embryophyta</taxon>
        <taxon>Tracheophyta</taxon>
        <taxon>Spermatophyta</taxon>
        <taxon>Magnoliopsida</taxon>
        <taxon>eudicotyledons</taxon>
        <taxon>Gunneridae</taxon>
        <taxon>Pentapetalae</taxon>
        <taxon>asterids</taxon>
        <taxon>lamiids</taxon>
        <taxon>Lamiales</taxon>
        <taxon>Oleaceae</taxon>
        <taxon>Forsythieae</taxon>
        <taxon>Abeliophyllum</taxon>
    </lineage>
</organism>
<reference evidence="2" key="1">
    <citation type="submission" date="2024-07" db="EMBL/GenBank/DDBJ databases">
        <title>Two chromosome-level genome assemblies of Korean endemic species Abeliophyllum distichum and Forsythia ovata (Oleaceae).</title>
        <authorList>
            <person name="Jang H."/>
        </authorList>
    </citation>
    <scope>NUCLEOTIDE SEQUENCE [LARGE SCALE GENOMIC DNA]</scope>
</reference>
<evidence type="ECO:0000313" key="1">
    <source>
        <dbReference type="EMBL" id="KAL2532999.1"/>
    </source>
</evidence>